<dbReference type="SUPFAM" id="SSF51735">
    <property type="entry name" value="NAD(P)-binding Rossmann-fold domains"/>
    <property type="match status" value="1"/>
</dbReference>
<feature type="domain" description="NAD-dependent epimerase/dehydratase" evidence="1">
    <location>
        <begin position="5"/>
        <end position="209"/>
    </location>
</feature>
<dbReference type="GO" id="GO:0005737">
    <property type="term" value="C:cytoplasm"/>
    <property type="evidence" value="ECO:0007669"/>
    <property type="project" value="TreeGrafter"/>
</dbReference>
<dbReference type="Pfam" id="PF01370">
    <property type="entry name" value="Epimerase"/>
    <property type="match status" value="1"/>
</dbReference>
<dbReference type="AlphaFoldDB" id="A0AA41QT57"/>
<dbReference type="InterPro" id="IPR051783">
    <property type="entry name" value="NAD(P)-dependent_oxidoreduct"/>
</dbReference>
<keyword evidence="3" id="KW-1185">Reference proteome</keyword>
<comment type="caution">
    <text evidence="2">The sequence shown here is derived from an EMBL/GenBank/DDBJ whole genome shotgun (WGS) entry which is preliminary data.</text>
</comment>
<gene>
    <name evidence="2" type="ORF">MQH31_04200</name>
</gene>
<sequence length="320" mass="33653">MTDQLVVGAGYIGRALAAALVERGDSVTLATRSGTVVPGARALVVDASDVDALAAAAEGAATIFLVTGPSQYHRWPELWPPMFRAAVEAARRSGARLVLMGNLYGYGEGSPMPMTETTPQHPTEPKGRVRTDGWELALSAAKRGEIQVVEVRASDYFGPGAGKTSQLGSAFFGPLIAGKTARVFGSPDAAHSWCYLPDIVATLLAAADYRGPWGRAWHVPAAEPLSRTELAARVNALTGKRGSLARLSSALLRVLGVFVPFIRAANDSDYQFTAPFVVDAAETERLLGVAATPWDESLPAVVASYRDLAVAGPPATGARR</sequence>
<proteinExistence type="predicted"/>
<dbReference type="Proteomes" id="UP001165341">
    <property type="component" value="Unassembled WGS sequence"/>
</dbReference>
<reference evidence="2" key="1">
    <citation type="submission" date="2022-03" db="EMBL/GenBank/DDBJ databases">
        <title>Cryobacterium sp. nov. strain ZS14-85, isolated from Antarctic soil.</title>
        <authorList>
            <person name="Li J."/>
            <person name="Niu G."/>
        </authorList>
    </citation>
    <scope>NUCLEOTIDE SEQUENCE</scope>
    <source>
        <strain evidence="2">ZS14-85</strain>
    </source>
</reference>
<evidence type="ECO:0000259" key="1">
    <source>
        <dbReference type="Pfam" id="PF01370"/>
    </source>
</evidence>
<dbReference type="InterPro" id="IPR001509">
    <property type="entry name" value="Epimerase_deHydtase"/>
</dbReference>
<name>A0AA41QT57_9MICO</name>
<dbReference type="RefSeq" id="WP_243011037.1">
    <property type="nucleotide sequence ID" value="NZ_JALGAR010000001.1"/>
</dbReference>
<evidence type="ECO:0000313" key="3">
    <source>
        <dbReference type="Proteomes" id="UP001165341"/>
    </source>
</evidence>
<accession>A0AA41QT57</accession>
<dbReference type="PANTHER" id="PTHR48079">
    <property type="entry name" value="PROTEIN YEEZ"/>
    <property type="match status" value="1"/>
</dbReference>
<evidence type="ECO:0000313" key="2">
    <source>
        <dbReference type="EMBL" id="MCI4657014.1"/>
    </source>
</evidence>
<dbReference type="InterPro" id="IPR036291">
    <property type="entry name" value="NAD(P)-bd_dom_sf"/>
</dbReference>
<protein>
    <submittedName>
        <fullName evidence="2">NAD-dependent epimerase/dehydratase family protein</fullName>
    </submittedName>
</protein>
<organism evidence="2 3">
    <name type="scientific">Cryobacterium zhongshanensis</name>
    <dbReference type="NCBI Taxonomy" id="2928153"/>
    <lineage>
        <taxon>Bacteria</taxon>
        <taxon>Bacillati</taxon>
        <taxon>Actinomycetota</taxon>
        <taxon>Actinomycetes</taxon>
        <taxon>Micrococcales</taxon>
        <taxon>Microbacteriaceae</taxon>
        <taxon>Cryobacterium</taxon>
    </lineage>
</organism>
<dbReference type="Gene3D" id="3.40.50.720">
    <property type="entry name" value="NAD(P)-binding Rossmann-like Domain"/>
    <property type="match status" value="1"/>
</dbReference>
<dbReference type="EMBL" id="JALGAR010000001">
    <property type="protein sequence ID" value="MCI4657014.1"/>
    <property type="molecule type" value="Genomic_DNA"/>
</dbReference>
<dbReference type="GO" id="GO:0004029">
    <property type="term" value="F:aldehyde dehydrogenase (NAD+) activity"/>
    <property type="evidence" value="ECO:0007669"/>
    <property type="project" value="TreeGrafter"/>
</dbReference>
<dbReference type="PANTHER" id="PTHR48079:SF6">
    <property type="entry name" value="NAD(P)-BINDING DOMAIN-CONTAINING PROTEIN-RELATED"/>
    <property type="match status" value="1"/>
</dbReference>